<dbReference type="OrthoDB" id="5572844at2759"/>
<protein>
    <submittedName>
        <fullName evidence="2">Uncharacterized protein</fullName>
    </submittedName>
</protein>
<dbReference type="Proteomes" id="UP000308199">
    <property type="component" value="Unassembled WGS sequence"/>
</dbReference>
<reference evidence="2 3" key="1">
    <citation type="submission" date="2019-02" db="EMBL/GenBank/DDBJ databases">
        <title>Genome sequencing of the rare red list fungi Phellinidium pouzarii.</title>
        <authorList>
            <person name="Buettner E."/>
            <person name="Kellner H."/>
        </authorList>
    </citation>
    <scope>NUCLEOTIDE SEQUENCE [LARGE SCALE GENOMIC DNA]</scope>
    <source>
        <strain evidence="2 3">DSM 108285</strain>
    </source>
</reference>
<keyword evidence="3" id="KW-1185">Reference proteome</keyword>
<accession>A0A4S4L8H3</accession>
<organism evidence="2 3">
    <name type="scientific">Phellinidium pouzarii</name>
    <dbReference type="NCBI Taxonomy" id="167371"/>
    <lineage>
        <taxon>Eukaryota</taxon>
        <taxon>Fungi</taxon>
        <taxon>Dikarya</taxon>
        <taxon>Basidiomycota</taxon>
        <taxon>Agaricomycotina</taxon>
        <taxon>Agaricomycetes</taxon>
        <taxon>Hymenochaetales</taxon>
        <taxon>Hymenochaetaceae</taxon>
        <taxon>Phellinidium</taxon>
    </lineage>
</organism>
<feature type="compositionally biased region" description="Low complexity" evidence="1">
    <location>
        <begin position="350"/>
        <end position="361"/>
    </location>
</feature>
<comment type="caution">
    <text evidence="2">The sequence shown here is derived from an EMBL/GenBank/DDBJ whole genome shotgun (WGS) entry which is preliminary data.</text>
</comment>
<sequence>MLEERIRKHWDPLVKQTYSVWVEGPRGRRKWHLTAYFTQATVDRLQTVDDFPQLAGLDVPPGKYVSTRLGKPRRMEDANGAGSNINGGSSSLHDVFRPANVTATRTYAPFPLPYQVTPPHHSTQQNFHDTYQRQQHGPEPPHSHSNGFDYSPQHQISRIVQTPGESSRQFYAAPSMERQPADYSPDIHSRGYPPQYDNANPSLQPHYLPYPPPADHHRATLQLPTPTSSSSHSSPVYSPHEHPNNSVYGGPLMMSYSPPAASSSMPPLRPYRSPHTLPYTYTPQFVQERQPPQIIVPPQMQSEPPSPSNPKSPESASSPRRPTLTLPPHLASRFSPPVSDARDEHGEDTAPQSPRSAASSSCVQGGKQLNLAPLRTLVRAQAHPYRRDKFDDKALMAFTGRKISE</sequence>
<feature type="compositionally biased region" description="Low complexity" evidence="1">
    <location>
        <begin position="311"/>
        <end position="328"/>
    </location>
</feature>
<evidence type="ECO:0000313" key="2">
    <source>
        <dbReference type="EMBL" id="THH05960.1"/>
    </source>
</evidence>
<dbReference type="EMBL" id="SGPK01000225">
    <property type="protein sequence ID" value="THH05960.1"/>
    <property type="molecule type" value="Genomic_DNA"/>
</dbReference>
<evidence type="ECO:0000256" key="1">
    <source>
        <dbReference type="SAM" id="MobiDB-lite"/>
    </source>
</evidence>
<feature type="compositionally biased region" description="Low complexity" evidence="1">
    <location>
        <begin position="224"/>
        <end position="238"/>
    </location>
</feature>
<feature type="region of interest" description="Disordered" evidence="1">
    <location>
        <begin position="112"/>
        <end position="151"/>
    </location>
</feature>
<feature type="region of interest" description="Disordered" evidence="1">
    <location>
        <begin position="175"/>
        <end position="250"/>
    </location>
</feature>
<name>A0A4S4L8H3_9AGAM</name>
<feature type="region of interest" description="Disordered" evidence="1">
    <location>
        <begin position="296"/>
        <end position="372"/>
    </location>
</feature>
<dbReference type="AlphaFoldDB" id="A0A4S4L8H3"/>
<feature type="compositionally biased region" description="Polar residues" evidence="1">
    <location>
        <begin position="120"/>
        <end position="135"/>
    </location>
</feature>
<gene>
    <name evidence="2" type="ORF">EW145_g4418</name>
</gene>
<proteinExistence type="predicted"/>
<evidence type="ECO:0000313" key="3">
    <source>
        <dbReference type="Proteomes" id="UP000308199"/>
    </source>
</evidence>